<reference evidence="3" key="1">
    <citation type="journal article" date="2006" name="PLoS Biol.">
        <title>Macronuclear genome sequence of the ciliate Tetrahymena thermophila, a model eukaryote.</title>
        <authorList>
            <person name="Eisen J.A."/>
            <person name="Coyne R.S."/>
            <person name="Wu M."/>
            <person name="Wu D."/>
            <person name="Thiagarajan M."/>
            <person name="Wortman J.R."/>
            <person name="Badger J.H."/>
            <person name="Ren Q."/>
            <person name="Amedeo P."/>
            <person name="Jones K.M."/>
            <person name="Tallon L.J."/>
            <person name="Delcher A.L."/>
            <person name="Salzberg S.L."/>
            <person name="Silva J.C."/>
            <person name="Haas B.J."/>
            <person name="Majoros W.H."/>
            <person name="Farzad M."/>
            <person name="Carlton J.M."/>
            <person name="Smith R.K. Jr."/>
            <person name="Garg J."/>
            <person name="Pearlman R.E."/>
            <person name="Karrer K.M."/>
            <person name="Sun L."/>
            <person name="Manning G."/>
            <person name="Elde N.C."/>
            <person name="Turkewitz A.P."/>
            <person name="Asai D.J."/>
            <person name="Wilkes D.E."/>
            <person name="Wang Y."/>
            <person name="Cai H."/>
            <person name="Collins K."/>
            <person name="Stewart B.A."/>
            <person name="Lee S.R."/>
            <person name="Wilamowska K."/>
            <person name="Weinberg Z."/>
            <person name="Ruzzo W.L."/>
            <person name="Wloga D."/>
            <person name="Gaertig J."/>
            <person name="Frankel J."/>
            <person name="Tsao C.-C."/>
            <person name="Gorovsky M.A."/>
            <person name="Keeling P.J."/>
            <person name="Waller R.F."/>
            <person name="Patron N.J."/>
            <person name="Cherry J.M."/>
            <person name="Stover N.A."/>
            <person name="Krieger C.J."/>
            <person name="del Toro C."/>
            <person name="Ryder H.F."/>
            <person name="Williamson S.C."/>
            <person name="Barbeau R.A."/>
            <person name="Hamilton E.P."/>
            <person name="Orias E."/>
        </authorList>
    </citation>
    <scope>NUCLEOTIDE SEQUENCE [LARGE SCALE GENOMIC DNA]</scope>
    <source>
        <strain evidence="3">SB210</strain>
    </source>
</reference>
<accession>I7MHQ5</accession>
<dbReference type="InParanoid" id="I7MHQ5"/>
<evidence type="ECO:0000256" key="1">
    <source>
        <dbReference type="SAM" id="Phobius"/>
    </source>
</evidence>
<name>I7MHQ5_TETTS</name>
<keyword evidence="1" id="KW-1133">Transmembrane helix</keyword>
<evidence type="ECO:0000313" key="3">
    <source>
        <dbReference type="Proteomes" id="UP000009168"/>
    </source>
</evidence>
<keyword evidence="3" id="KW-1185">Reference proteome</keyword>
<keyword evidence="1 2" id="KW-0812">Transmembrane</keyword>
<proteinExistence type="predicted"/>
<keyword evidence="1" id="KW-0472">Membrane</keyword>
<feature type="transmembrane region" description="Helical" evidence="1">
    <location>
        <begin position="152"/>
        <end position="171"/>
    </location>
</feature>
<evidence type="ECO:0000313" key="2">
    <source>
        <dbReference type="EMBL" id="EAS03193.2"/>
    </source>
</evidence>
<dbReference type="EMBL" id="GG662495">
    <property type="protein sequence ID" value="EAS03193.2"/>
    <property type="molecule type" value="Genomic_DNA"/>
</dbReference>
<protein>
    <submittedName>
        <fullName evidence="2">Transmembrane protein, putative</fullName>
    </submittedName>
</protein>
<sequence length="239" mass="27747">MGRSKARGCMTQTILWLRISAHISHTNFQLSFQLQVSFRSGKNYQREADQFKNEKNEEIILPVRKPRQMLWTQLMQTETSLEGAQLTWSQLWYFLSVVGQLSISGSSQIFEGTSSSLSKSVSYLDFFQLAGQSEFVCMFLVHSSYGSNTISLYEMSLILCHVLLLLFSSFIFKQDGVTNSKEVRKFKNKKFISKMFILQGMVLDYQEMILLSSKIRRICRMEIFSPNIPVQIFESSFRR</sequence>
<gene>
    <name evidence="2" type="ORF">TTHERM_00535290</name>
</gene>
<organism evidence="2 3">
    <name type="scientific">Tetrahymena thermophila (strain SB210)</name>
    <dbReference type="NCBI Taxonomy" id="312017"/>
    <lineage>
        <taxon>Eukaryota</taxon>
        <taxon>Sar</taxon>
        <taxon>Alveolata</taxon>
        <taxon>Ciliophora</taxon>
        <taxon>Intramacronucleata</taxon>
        <taxon>Oligohymenophorea</taxon>
        <taxon>Hymenostomatida</taxon>
        <taxon>Tetrahymenina</taxon>
        <taxon>Tetrahymenidae</taxon>
        <taxon>Tetrahymena</taxon>
    </lineage>
</organism>
<dbReference type="GeneID" id="7843869"/>
<dbReference type="Proteomes" id="UP000009168">
    <property type="component" value="Unassembled WGS sequence"/>
</dbReference>
<dbReference type="RefSeq" id="XP_001023438.2">
    <property type="nucleotide sequence ID" value="XM_001023438.2"/>
</dbReference>
<dbReference type="AlphaFoldDB" id="I7MHQ5"/>
<dbReference type="KEGG" id="tet:TTHERM_00535290"/>